<dbReference type="Proteomes" id="UP000004662">
    <property type="component" value="Chromosome"/>
</dbReference>
<name>G7QD62_9BACT</name>
<reference evidence="2" key="1">
    <citation type="journal article" date="2015" name="Genome Announc.">
        <title>High-Quality Draft Genome Sequence of Desulfovibrio carbinoliphilus FW-101-2B, an Organic Acid-Oxidizing Sulfate-Reducing Bacterium Isolated from Uranium(VI)-Contaminated Groundwater.</title>
        <authorList>
            <person name="Ramsay B.D."/>
            <person name="Hwang C."/>
            <person name="Woo H.L."/>
            <person name="Carroll S.L."/>
            <person name="Lucas S."/>
            <person name="Han J."/>
            <person name="Lapidus A.L."/>
            <person name="Cheng J.F."/>
            <person name="Goodwin L.A."/>
            <person name="Pitluck S."/>
            <person name="Peters L."/>
            <person name="Chertkov O."/>
            <person name="Held B."/>
            <person name="Detter J.C."/>
            <person name="Han C.S."/>
            <person name="Tapia R."/>
            <person name="Land M.L."/>
            <person name="Hauser L.J."/>
            <person name="Kyrpides N.C."/>
            <person name="Ivanova N.N."/>
            <person name="Mikhailova N."/>
            <person name="Pagani I."/>
            <person name="Woyke T."/>
            <person name="Arkin A.P."/>
            <person name="Dehal P."/>
            <person name="Chivian D."/>
            <person name="Criddle C.S."/>
            <person name="Wu W."/>
            <person name="Chakraborty R."/>
            <person name="Hazen T.C."/>
            <person name="Fields M.W."/>
        </authorList>
    </citation>
    <scope>NUCLEOTIDE SEQUENCE [LARGE SCALE GENOMIC DNA]</scope>
    <source>
        <strain evidence="2">FW-101-2B</strain>
    </source>
</reference>
<sequence>MSVTDEADLTRAVLEMVQEASAQTSLIALDEILKRLRAHGFAACLDAQPEVDPCLRVAAVMSKLPNITTFVSRSGRTLCHDQTLLSHTYARFLDNKDAVEVLLAEEIRANSRDYPRPVPVELFEKPPFDLAPETIEAALKAMAANPKFPDITSITTSMGTTYLFSSLYLEHNHATFLAQQDASFAMNP</sequence>
<dbReference type="HOGENOM" id="CLU_101308_0_0_7"/>
<gene>
    <name evidence="1" type="ORF">DFW101_0351</name>
</gene>
<dbReference type="OrthoDB" id="5454226at2"/>
<dbReference type="RefSeq" id="WP_009179815.1">
    <property type="nucleotide sequence ID" value="NZ_CM001368.1"/>
</dbReference>
<evidence type="ECO:0000313" key="1">
    <source>
        <dbReference type="EMBL" id="EHJ46368.1"/>
    </source>
</evidence>
<keyword evidence="2" id="KW-1185">Reference proteome</keyword>
<accession>G7QD62</accession>
<dbReference type="EMBL" id="CM001368">
    <property type="protein sequence ID" value="EHJ46368.1"/>
    <property type="molecule type" value="Genomic_DNA"/>
</dbReference>
<evidence type="ECO:0000313" key="2">
    <source>
        <dbReference type="Proteomes" id="UP000004662"/>
    </source>
</evidence>
<proteinExistence type="predicted"/>
<dbReference type="eggNOG" id="ENOG502ZHI0">
    <property type="taxonomic scope" value="Bacteria"/>
</dbReference>
<dbReference type="AlphaFoldDB" id="G7QD62"/>
<dbReference type="STRING" id="694327.DFW101_0351"/>
<protein>
    <submittedName>
        <fullName evidence="1">Uncharacterized protein</fullName>
    </submittedName>
</protein>
<organism evidence="1 2">
    <name type="scientific">Solidesulfovibrio carbinoliphilus subsp. oakridgensis</name>
    <dbReference type="NCBI Taxonomy" id="694327"/>
    <lineage>
        <taxon>Bacteria</taxon>
        <taxon>Pseudomonadati</taxon>
        <taxon>Thermodesulfobacteriota</taxon>
        <taxon>Desulfovibrionia</taxon>
        <taxon>Desulfovibrionales</taxon>
        <taxon>Desulfovibrionaceae</taxon>
        <taxon>Solidesulfovibrio</taxon>
    </lineage>
</organism>